<name>A0A251RKS3_HELAN</name>
<evidence type="ECO:0008006" key="5">
    <source>
        <dbReference type="Google" id="ProtNLM"/>
    </source>
</evidence>
<keyword evidence="2" id="KW-1133">Transmembrane helix</keyword>
<accession>A0A251RKS3</accession>
<keyword evidence="2" id="KW-0812">Transmembrane</keyword>
<keyword evidence="4" id="KW-1185">Reference proteome</keyword>
<protein>
    <recommendedName>
        <fullName evidence="5">Transmembrane protein</fullName>
    </recommendedName>
</protein>
<feature type="region of interest" description="Disordered" evidence="1">
    <location>
        <begin position="162"/>
        <end position="197"/>
    </location>
</feature>
<proteinExistence type="predicted"/>
<evidence type="ECO:0000256" key="2">
    <source>
        <dbReference type="SAM" id="Phobius"/>
    </source>
</evidence>
<keyword evidence="2" id="KW-0472">Membrane</keyword>
<reference evidence="4" key="1">
    <citation type="journal article" date="2017" name="Nature">
        <title>The sunflower genome provides insights into oil metabolism, flowering and Asterid evolution.</title>
        <authorList>
            <person name="Badouin H."/>
            <person name="Gouzy J."/>
            <person name="Grassa C.J."/>
            <person name="Murat F."/>
            <person name="Staton S.E."/>
            <person name="Cottret L."/>
            <person name="Lelandais-Briere C."/>
            <person name="Owens G.L."/>
            <person name="Carrere S."/>
            <person name="Mayjonade B."/>
            <person name="Legrand L."/>
            <person name="Gill N."/>
            <person name="Kane N.C."/>
            <person name="Bowers J.E."/>
            <person name="Hubner S."/>
            <person name="Bellec A."/>
            <person name="Berard A."/>
            <person name="Berges H."/>
            <person name="Blanchet N."/>
            <person name="Boniface M.C."/>
            <person name="Brunel D."/>
            <person name="Catrice O."/>
            <person name="Chaidir N."/>
            <person name="Claudel C."/>
            <person name="Donnadieu C."/>
            <person name="Faraut T."/>
            <person name="Fievet G."/>
            <person name="Helmstetter N."/>
            <person name="King M."/>
            <person name="Knapp S.J."/>
            <person name="Lai Z."/>
            <person name="Le Paslier M.C."/>
            <person name="Lippi Y."/>
            <person name="Lorenzon L."/>
            <person name="Mandel J.R."/>
            <person name="Marage G."/>
            <person name="Marchand G."/>
            <person name="Marquand E."/>
            <person name="Bret-Mestries E."/>
            <person name="Morien E."/>
            <person name="Nambeesan S."/>
            <person name="Nguyen T."/>
            <person name="Pegot-Espagnet P."/>
            <person name="Pouilly N."/>
            <person name="Raftis F."/>
            <person name="Sallet E."/>
            <person name="Schiex T."/>
            <person name="Thomas J."/>
            <person name="Vandecasteele C."/>
            <person name="Vares D."/>
            <person name="Vear F."/>
            <person name="Vautrin S."/>
            <person name="Crespi M."/>
            <person name="Mangin B."/>
            <person name="Burke J.M."/>
            <person name="Salse J."/>
            <person name="Munos S."/>
            <person name="Vincourt P."/>
            <person name="Rieseberg L.H."/>
            <person name="Langlade N.B."/>
        </authorList>
    </citation>
    <scope>NUCLEOTIDE SEQUENCE [LARGE SCALE GENOMIC DNA]</scope>
    <source>
        <strain evidence="4">cv. SF193</strain>
    </source>
</reference>
<evidence type="ECO:0000313" key="3">
    <source>
        <dbReference type="EMBL" id="OTF84998.1"/>
    </source>
</evidence>
<dbReference type="OMA" id="HHNDKEE"/>
<dbReference type="InParanoid" id="A0A251RKS3"/>
<gene>
    <name evidence="3" type="ORF">HannXRQ_Chr17g0535201</name>
</gene>
<organism evidence="3 4">
    <name type="scientific">Helianthus annuus</name>
    <name type="common">Common sunflower</name>
    <dbReference type="NCBI Taxonomy" id="4232"/>
    <lineage>
        <taxon>Eukaryota</taxon>
        <taxon>Viridiplantae</taxon>
        <taxon>Streptophyta</taxon>
        <taxon>Embryophyta</taxon>
        <taxon>Tracheophyta</taxon>
        <taxon>Spermatophyta</taxon>
        <taxon>Magnoliopsida</taxon>
        <taxon>eudicotyledons</taxon>
        <taxon>Gunneridae</taxon>
        <taxon>Pentapetalae</taxon>
        <taxon>asterids</taxon>
        <taxon>campanulids</taxon>
        <taxon>Asterales</taxon>
        <taxon>Asteraceae</taxon>
        <taxon>Asteroideae</taxon>
        <taxon>Heliantheae alliance</taxon>
        <taxon>Heliantheae</taxon>
        <taxon>Helianthus</taxon>
    </lineage>
</organism>
<evidence type="ECO:0000256" key="1">
    <source>
        <dbReference type="SAM" id="MobiDB-lite"/>
    </source>
</evidence>
<sequence>MYSSFFIIYDFHFFLSDTQILKAALVTMVIKITTFTILTVLLFAVSTIALDPVILPGSDVLITTADNRLPESENTQTFDVSTIDPSRSQISSRSHPIKLHSLDKTTRRPCRKFKKMFMSPAKIFYGNDMILSDKTTSVDVKAISDRVPTKWMEFKHKYGHRHHQDKDEKLETKNEFDGERQNGMTAPHKEKKSEHKGGFMRRVRKYVWFEYFMNP</sequence>
<dbReference type="AlphaFoldDB" id="A0A251RKS3"/>
<feature type="transmembrane region" description="Helical" evidence="2">
    <location>
        <begin position="20"/>
        <end position="45"/>
    </location>
</feature>
<evidence type="ECO:0000313" key="4">
    <source>
        <dbReference type="Proteomes" id="UP000215914"/>
    </source>
</evidence>
<dbReference type="EMBL" id="CM007906">
    <property type="protein sequence ID" value="OTF84998.1"/>
    <property type="molecule type" value="Genomic_DNA"/>
</dbReference>
<feature type="compositionally biased region" description="Basic and acidic residues" evidence="1">
    <location>
        <begin position="164"/>
        <end position="180"/>
    </location>
</feature>
<dbReference type="Proteomes" id="UP000215914">
    <property type="component" value="Chromosome 17"/>
</dbReference>
<feature type="compositionally biased region" description="Basic and acidic residues" evidence="1">
    <location>
        <begin position="187"/>
        <end position="197"/>
    </location>
</feature>